<dbReference type="Gene3D" id="2.40.50.100">
    <property type="match status" value="1"/>
</dbReference>
<keyword evidence="13" id="KW-1185">Reference proteome</keyword>
<dbReference type="Proteomes" id="UP000024547">
    <property type="component" value="Unassembled WGS sequence"/>
</dbReference>
<dbReference type="GO" id="GO:0046914">
    <property type="term" value="F:transition metal ion binding"/>
    <property type="evidence" value="ECO:0007669"/>
    <property type="project" value="TreeGrafter"/>
</dbReference>
<dbReference type="InterPro" id="IPR058649">
    <property type="entry name" value="CzcB_C"/>
</dbReference>
<evidence type="ECO:0000259" key="8">
    <source>
        <dbReference type="Pfam" id="PF25893"/>
    </source>
</evidence>
<dbReference type="RefSeq" id="WP_034827838.1">
    <property type="nucleotide sequence ID" value="NZ_AWFH01000005.1"/>
</dbReference>
<dbReference type="GO" id="GO:0046686">
    <property type="term" value="P:response to cadmium ion"/>
    <property type="evidence" value="ECO:0007669"/>
    <property type="project" value="UniProtKB-KW"/>
</dbReference>
<dbReference type="InterPro" id="IPR058647">
    <property type="entry name" value="BSH_CzcB-like"/>
</dbReference>
<sequence>MKQTHILPTTMMVLAVILAGCGNATPDTNRVASETSAATADHDDHDDHAEEKADHDDHGETDQDDEHDDHAESDGEPDGHDDHSESEGDVVKLTQDAATEAGIETAIVAEGAIAQSLSLPAEIRFDADRVANVSPKVSGVIGKLYASEGDHVARGDTLALIKSRELAGLKAAWLTAETRKALASQALAREEKLFADKITSEADLQAARAEFEAAKADSDAAENELHAAGVSHAALERISTAADGDNANAYLTAPIAGTVVRRTVMLGETVSAGDAGADPLFTLVDDSVVWADIAVYKQDIARIRVGAPVALKTDSGEILAQSTIAFVLPVISETSRTATARVIVDNPDGTLRPGQYVTADLSVGTSEQVLRVPEAAIQLVEDRPSVFVPVEGGYAPRAVMTGTKSGGFVEIRSGLMAGEAVVTDGAFTLKAQLEKDAFGDGHGH</sequence>
<feature type="signal peptide" evidence="7">
    <location>
        <begin position="1"/>
        <end position="24"/>
    </location>
</feature>
<feature type="domain" description="CzcB-like C-terminal circularly permuted SH3-like" evidence="11">
    <location>
        <begin position="371"/>
        <end position="430"/>
    </location>
</feature>
<feature type="domain" description="CzcB-like alpha-helical hairpin" evidence="8">
    <location>
        <begin position="169"/>
        <end position="227"/>
    </location>
</feature>
<feature type="compositionally biased region" description="Basic and acidic residues" evidence="6">
    <location>
        <begin position="40"/>
        <end position="61"/>
    </location>
</feature>
<dbReference type="GO" id="GO:0060003">
    <property type="term" value="P:copper ion export"/>
    <property type="evidence" value="ECO:0007669"/>
    <property type="project" value="TreeGrafter"/>
</dbReference>
<comment type="caution">
    <text evidence="12">The sequence shown here is derived from an EMBL/GenBank/DDBJ whole genome shotgun (WGS) entry which is preliminary data.</text>
</comment>
<evidence type="ECO:0000256" key="7">
    <source>
        <dbReference type="SAM" id="SignalP"/>
    </source>
</evidence>
<proteinExistence type="inferred from homology"/>
<gene>
    <name evidence="12" type="ORF">HY36_14330</name>
</gene>
<dbReference type="InterPro" id="IPR006143">
    <property type="entry name" value="RND_pump_MFP"/>
</dbReference>
<dbReference type="Pfam" id="PF25975">
    <property type="entry name" value="CzcB_C"/>
    <property type="match status" value="1"/>
</dbReference>
<dbReference type="FunFam" id="2.40.420.20:FF:000006">
    <property type="entry name" value="RND family efflux transporter MFP subunit"/>
    <property type="match status" value="1"/>
</dbReference>
<dbReference type="Gene3D" id="2.40.30.170">
    <property type="match status" value="1"/>
</dbReference>
<dbReference type="PATRIC" id="fig|1280948.3.peg.1102"/>
<name>A0A059E7U4_9PROT</name>
<keyword evidence="4" id="KW-0105">Cadmium resistance</keyword>
<organism evidence="12 13">
    <name type="scientific">Hyphomonas atlantica</name>
    <dbReference type="NCBI Taxonomy" id="1280948"/>
    <lineage>
        <taxon>Bacteria</taxon>
        <taxon>Pseudomonadati</taxon>
        <taxon>Pseudomonadota</taxon>
        <taxon>Alphaproteobacteria</taxon>
        <taxon>Hyphomonadales</taxon>
        <taxon>Hyphomonadaceae</taxon>
        <taxon>Hyphomonas</taxon>
    </lineage>
</organism>
<keyword evidence="7" id="KW-0732">Signal</keyword>
<dbReference type="FunFam" id="2.40.30.170:FF:000010">
    <property type="entry name" value="Efflux RND transporter periplasmic adaptor subunit"/>
    <property type="match status" value="1"/>
</dbReference>
<evidence type="ECO:0000256" key="5">
    <source>
        <dbReference type="ARBA" id="ARBA00058766"/>
    </source>
</evidence>
<accession>A0A059E7U4</accession>
<dbReference type="PANTHER" id="PTHR30097">
    <property type="entry name" value="CATION EFFLUX SYSTEM PROTEIN CUSB"/>
    <property type="match status" value="1"/>
</dbReference>
<dbReference type="InterPro" id="IPR051909">
    <property type="entry name" value="MFP_Cation_Efflux"/>
</dbReference>
<dbReference type="PROSITE" id="PS51257">
    <property type="entry name" value="PROKAR_LIPOPROTEIN"/>
    <property type="match status" value="1"/>
</dbReference>
<dbReference type="Pfam" id="PF25973">
    <property type="entry name" value="BSH_CzcB"/>
    <property type="match status" value="1"/>
</dbReference>
<dbReference type="InterPro" id="IPR058792">
    <property type="entry name" value="Beta-barrel_RND_2"/>
</dbReference>
<dbReference type="InterPro" id="IPR058648">
    <property type="entry name" value="HH_CzcB-like"/>
</dbReference>
<keyword evidence="3" id="KW-0862">Zinc</keyword>
<dbReference type="SUPFAM" id="SSF111369">
    <property type="entry name" value="HlyD-like secretion proteins"/>
    <property type="match status" value="1"/>
</dbReference>
<dbReference type="STRING" id="1280948.HY36_14330"/>
<keyword evidence="2" id="KW-0813">Transport</keyword>
<dbReference type="eggNOG" id="COG0845">
    <property type="taxonomic scope" value="Bacteria"/>
</dbReference>
<evidence type="ECO:0000256" key="1">
    <source>
        <dbReference type="ARBA" id="ARBA00009477"/>
    </source>
</evidence>
<dbReference type="Pfam" id="PF25893">
    <property type="entry name" value="HH_CzcB"/>
    <property type="match status" value="1"/>
</dbReference>
<comment type="function">
    <text evidence="5">CzcA and CzcB together would act in zinc efflux nearly as effectively as the complete czc efflux system (CzcABC). The CzcB protein is thought to funnel zinc cations to the CzcA transport protein.</text>
</comment>
<dbReference type="Gene3D" id="2.40.420.20">
    <property type="match status" value="1"/>
</dbReference>
<dbReference type="Pfam" id="PF25954">
    <property type="entry name" value="Beta-barrel_RND_2"/>
    <property type="match status" value="1"/>
</dbReference>
<evidence type="ECO:0000256" key="6">
    <source>
        <dbReference type="SAM" id="MobiDB-lite"/>
    </source>
</evidence>
<dbReference type="GO" id="GO:0016020">
    <property type="term" value="C:membrane"/>
    <property type="evidence" value="ECO:0007669"/>
    <property type="project" value="InterPro"/>
</dbReference>
<dbReference type="GO" id="GO:0015679">
    <property type="term" value="P:plasma membrane copper ion transport"/>
    <property type="evidence" value="ECO:0007669"/>
    <property type="project" value="TreeGrafter"/>
</dbReference>
<protein>
    <submittedName>
        <fullName evidence="12">Uncharacterized protein</fullName>
    </submittedName>
</protein>
<dbReference type="GO" id="GO:0030288">
    <property type="term" value="C:outer membrane-bounded periplasmic space"/>
    <property type="evidence" value="ECO:0007669"/>
    <property type="project" value="TreeGrafter"/>
</dbReference>
<feature type="region of interest" description="Disordered" evidence="6">
    <location>
        <begin position="28"/>
        <end position="89"/>
    </location>
</feature>
<evidence type="ECO:0000256" key="4">
    <source>
        <dbReference type="ARBA" id="ARBA00043263"/>
    </source>
</evidence>
<evidence type="ECO:0000256" key="3">
    <source>
        <dbReference type="ARBA" id="ARBA00022833"/>
    </source>
</evidence>
<feature type="domain" description="CzcB-like barrel-sandwich hybrid" evidence="10">
    <location>
        <begin position="129"/>
        <end position="273"/>
    </location>
</feature>
<evidence type="ECO:0000313" key="13">
    <source>
        <dbReference type="Proteomes" id="UP000024547"/>
    </source>
</evidence>
<evidence type="ECO:0000259" key="9">
    <source>
        <dbReference type="Pfam" id="PF25954"/>
    </source>
</evidence>
<evidence type="ECO:0000313" key="12">
    <source>
        <dbReference type="EMBL" id="KCZ63665.1"/>
    </source>
</evidence>
<evidence type="ECO:0000259" key="11">
    <source>
        <dbReference type="Pfam" id="PF25975"/>
    </source>
</evidence>
<dbReference type="PANTHER" id="PTHR30097:SF4">
    <property type="entry name" value="SLR6042 PROTEIN"/>
    <property type="match status" value="1"/>
</dbReference>
<evidence type="ECO:0000259" key="10">
    <source>
        <dbReference type="Pfam" id="PF25973"/>
    </source>
</evidence>
<dbReference type="GO" id="GO:0022857">
    <property type="term" value="F:transmembrane transporter activity"/>
    <property type="evidence" value="ECO:0007669"/>
    <property type="project" value="InterPro"/>
</dbReference>
<feature type="domain" description="CusB-like beta-barrel" evidence="9">
    <location>
        <begin position="289"/>
        <end position="362"/>
    </location>
</feature>
<reference evidence="12 13" key="1">
    <citation type="journal article" date="2014" name="Antonie Van Leeuwenhoek">
        <title>Hyphomonas beringensis sp. nov. and Hyphomonas chukchiensis sp. nov., isolated from surface seawater of the Bering Sea and Chukchi Sea.</title>
        <authorList>
            <person name="Li C."/>
            <person name="Lai Q."/>
            <person name="Li G."/>
            <person name="Dong C."/>
            <person name="Wang J."/>
            <person name="Liao Y."/>
            <person name="Shao Z."/>
        </authorList>
    </citation>
    <scope>NUCLEOTIDE SEQUENCE [LARGE SCALE GENOMIC DNA]</scope>
    <source>
        <strain evidence="12 13">22II1-22F38</strain>
    </source>
</reference>
<dbReference type="Gene3D" id="1.10.287.470">
    <property type="entry name" value="Helix hairpin bin"/>
    <property type="match status" value="1"/>
</dbReference>
<dbReference type="EMBL" id="AWFH01000005">
    <property type="protein sequence ID" value="KCZ63665.1"/>
    <property type="molecule type" value="Genomic_DNA"/>
</dbReference>
<dbReference type="NCBIfam" id="TIGR01730">
    <property type="entry name" value="RND_mfp"/>
    <property type="match status" value="1"/>
</dbReference>
<dbReference type="AlphaFoldDB" id="A0A059E7U4"/>
<feature type="chain" id="PRO_5001576013" evidence="7">
    <location>
        <begin position="25"/>
        <end position="444"/>
    </location>
</feature>
<evidence type="ECO:0000256" key="2">
    <source>
        <dbReference type="ARBA" id="ARBA00022448"/>
    </source>
</evidence>
<comment type="similarity">
    <text evidence="1">Belongs to the membrane fusion protein (MFP) (TC 8.A.1) family.</text>
</comment>
<feature type="compositionally biased region" description="Basic and acidic residues" evidence="6">
    <location>
        <begin position="68"/>
        <end position="89"/>
    </location>
</feature>